<name>A0A4R4XGH6_9ACTN</name>
<dbReference type="Proteomes" id="UP000295172">
    <property type="component" value="Unassembled WGS sequence"/>
</dbReference>
<dbReference type="PROSITE" id="PS50995">
    <property type="entry name" value="HTH_MARR_2"/>
    <property type="match status" value="1"/>
</dbReference>
<evidence type="ECO:0000256" key="1">
    <source>
        <dbReference type="SAM" id="MobiDB-lite"/>
    </source>
</evidence>
<dbReference type="SMART" id="SM00347">
    <property type="entry name" value="HTH_MARR"/>
    <property type="match status" value="1"/>
</dbReference>
<dbReference type="EMBL" id="SMKR01000010">
    <property type="protein sequence ID" value="TDD29562.1"/>
    <property type="molecule type" value="Genomic_DNA"/>
</dbReference>
<protein>
    <submittedName>
        <fullName evidence="3">MarR family transcriptional regulator</fullName>
    </submittedName>
</protein>
<dbReference type="Gene3D" id="1.10.10.10">
    <property type="entry name" value="Winged helix-like DNA-binding domain superfamily/Winged helix DNA-binding domain"/>
    <property type="match status" value="1"/>
</dbReference>
<dbReference type="AlphaFoldDB" id="A0A4R4XGH6"/>
<dbReference type="RefSeq" id="WP_132316334.1">
    <property type="nucleotide sequence ID" value="NZ_SMKR01000010.1"/>
</dbReference>
<dbReference type="PANTHER" id="PTHR33164:SF104">
    <property type="entry name" value="TRANSCRIPTIONAL REGULATORY PROTEIN"/>
    <property type="match status" value="1"/>
</dbReference>
<accession>A0A4R4XGH6</accession>
<keyword evidence="4" id="KW-1185">Reference proteome</keyword>
<dbReference type="InterPro" id="IPR000835">
    <property type="entry name" value="HTH_MarR-typ"/>
</dbReference>
<dbReference type="PANTHER" id="PTHR33164">
    <property type="entry name" value="TRANSCRIPTIONAL REGULATOR, MARR FAMILY"/>
    <property type="match status" value="1"/>
</dbReference>
<sequence length="192" mass="20892">MTPEANNPARPSGDGYPFDGPGTYPAAEIARAWQRERPGTPTDSIEIVTPLWRLAKLFADDRRRLLADLGVDPATLDLLSVLRRAGSPYELSTRELSRRTLVTAGAISQRVARAEDSGLATRRTAGDGTRAVLVSLTEAGHDLIERTVDQVLTRESELLASLTPANRRRLAGQLQELLDQAGRIARKPSSDV</sequence>
<reference evidence="3 4" key="1">
    <citation type="submission" date="2019-02" db="EMBL/GenBank/DDBJ databases">
        <title>Draft genome sequences of novel Actinobacteria.</title>
        <authorList>
            <person name="Sahin N."/>
            <person name="Ay H."/>
            <person name="Saygin H."/>
        </authorList>
    </citation>
    <scope>NUCLEOTIDE SEQUENCE [LARGE SCALE GENOMIC DNA]</scope>
    <source>
        <strain evidence="3 4">16K104</strain>
    </source>
</reference>
<feature type="domain" description="HTH marR-type" evidence="2">
    <location>
        <begin position="44"/>
        <end position="179"/>
    </location>
</feature>
<gene>
    <name evidence="3" type="ORF">E1218_03955</name>
</gene>
<evidence type="ECO:0000313" key="3">
    <source>
        <dbReference type="EMBL" id="TDD29562.1"/>
    </source>
</evidence>
<dbReference type="InterPro" id="IPR039422">
    <property type="entry name" value="MarR/SlyA-like"/>
</dbReference>
<dbReference type="SUPFAM" id="SSF46785">
    <property type="entry name" value="Winged helix' DNA-binding domain"/>
    <property type="match status" value="1"/>
</dbReference>
<feature type="region of interest" description="Disordered" evidence="1">
    <location>
        <begin position="1"/>
        <end position="23"/>
    </location>
</feature>
<organism evidence="3 4">
    <name type="scientific">Kribbella turkmenica</name>
    <dbReference type="NCBI Taxonomy" id="2530375"/>
    <lineage>
        <taxon>Bacteria</taxon>
        <taxon>Bacillati</taxon>
        <taxon>Actinomycetota</taxon>
        <taxon>Actinomycetes</taxon>
        <taxon>Propionibacteriales</taxon>
        <taxon>Kribbellaceae</taxon>
        <taxon>Kribbella</taxon>
    </lineage>
</organism>
<evidence type="ECO:0000313" key="4">
    <source>
        <dbReference type="Proteomes" id="UP000295172"/>
    </source>
</evidence>
<dbReference type="InterPro" id="IPR036388">
    <property type="entry name" value="WH-like_DNA-bd_sf"/>
</dbReference>
<proteinExistence type="predicted"/>
<dbReference type="Pfam" id="PF12802">
    <property type="entry name" value="MarR_2"/>
    <property type="match status" value="1"/>
</dbReference>
<dbReference type="OrthoDB" id="3237509at2"/>
<dbReference type="InterPro" id="IPR036390">
    <property type="entry name" value="WH_DNA-bd_sf"/>
</dbReference>
<dbReference type="GO" id="GO:0006950">
    <property type="term" value="P:response to stress"/>
    <property type="evidence" value="ECO:0007669"/>
    <property type="project" value="TreeGrafter"/>
</dbReference>
<dbReference type="GO" id="GO:0003700">
    <property type="term" value="F:DNA-binding transcription factor activity"/>
    <property type="evidence" value="ECO:0007669"/>
    <property type="project" value="InterPro"/>
</dbReference>
<comment type="caution">
    <text evidence="3">The sequence shown here is derived from an EMBL/GenBank/DDBJ whole genome shotgun (WGS) entry which is preliminary data.</text>
</comment>
<evidence type="ECO:0000259" key="2">
    <source>
        <dbReference type="PROSITE" id="PS50995"/>
    </source>
</evidence>